<dbReference type="PROSITE" id="PS00622">
    <property type="entry name" value="HTH_LUXR_1"/>
    <property type="match status" value="1"/>
</dbReference>
<organism evidence="3 4">
    <name type="scientific">Ktedonobacter robiniae</name>
    <dbReference type="NCBI Taxonomy" id="2778365"/>
    <lineage>
        <taxon>Bacteria</taxon>
        <taxon>Bacillati</taxon>
        <taxon>Chloroflexota</taxon>
        <taxon>Ktedonobacteria</taxon>
        <taxon>Ktedonobacterales</taxon>
        <taxon>Ktedonobacteraceae</taxon>
        <taxon>Ktedonobacter</taxon>
    </lineage>
</organism>
<dbReference type="SUPFAM" id="SSF52540">
    <property type="entry name" value="P-loop containing nucleoside triphosphate hydrolases"/>
    <property type="match status" value="1"/>
</dbReference>
<sequence>MQNLPTGTVTLLFTDIVGSPHLLTQLGEQYARALSDCRQILRNAFGQWNGNVVDTQDGTFFVAFARATDAVHASVTGQRALASYAFPYDSVVQVRMGLHTGEPVLSAEGYVGLDVHRTACIMRAGHGGQVLLSQTTSSLVEQDVPEGVSLRDLGEHRLKDLGRPMRLFQLVISGLSADFPSLHTLESFPNNLPVQPTPFLGREHEVAALRDLLHREEVRLVTLTGPGGTGKTRLGLQVAADLSDWFKSGVFFVNLAPISDPALVLPTIAEALVIREESSRALLQQLTEHLQQRRLLLLLDNFEQVVSAAEQVAALLAACPRLKVLVTSREVLHVRAEHEFPVSPLTVPDPDHLPDLATLSHQAAVALFLQQAQAVKPDFHLTETNARAIAELCARLDGLPLAIELAAARMKLFSPRALLARLGLSLLTSASRDVPTRQQTLRNTIAWSYNLLDAREQRIFRRLSVFVAGCTLEAIEALGTSLDGESEAVLDSVASLVDKSLLQQMEWQVGDEPRFVMLETIREYALECLASHGETEAARRAHAAYFLALAEEAKQDMAGPQQALLLERLEQEHDNLRATMQWSLEQAGERKEIALRLGGALQSFWHIRGHFSEGQDFWARALPQSDEAAAPVRANALYAAARLDDDLDRAEEFCQQSLALYRELGDAIGVASCLHLLADKAEGRGNLAVSRVLGEESLMLFREASDKQSVVYLLYHLVVVAVEQGEYARAHDLLEESLTLTRELGNTRIIAYSLFYLAQVSRLSGGDLRQAHTLLDESFALFQELGDKEGVASCLNLSGMLALDERDTARAASRVEQALVLFQEMKLQYGTTLSLYASAQVAEASGNHMASQALYEQGIVLARKSGNKYTVILGLEGLAAAVAVQGKYAWAAHLWGAAEARREMVGAPLPPIERDPYNRAVTAARTRLGEQAFASAWAQGRTMELQQALSILGWEALPASSQEEEAFSPTPLSPPSYPDGLTAREVEVLRLLAKGLSNAQIAEELIVSQLTIKAHLRSIYSKLQVTSRSAATRYTLEHDLS</sequence>
<dbReference type="SUPFAM" id="SSF55073">
    <property type="entry name" value="Nucleotide cyclase"/>
    <property type="match status" value="1"/>
</dbReference>
<dbReference type="PRINTS" id="PR00038">
    <property type="entry name" value="HTHLUXR"/>
</dbReference>
<dbReference type="Proteomes" id="UP000654345">
    <property type="component" value="Unassembled WGS sequence"/>
</dbReference>
<dbReference type="SUPFAM" id="SSF48452">
    <property type="entry name" value="TPR-like"/>
    <property type="match status" value="1"/>
</dbReference>
<dbReference type="SUPFAM" id="SSF46894">
    <property type="entry name" value="C-terminal effector domain of the bipartite response regulators"/>
    <property type="match status" value="1"/>
</dbReference>
<dbReference type="InterPro" id="IPR016032">
    <property type="entry name" value="Sig_transdc_resp-reg_C-effctor"/>
</dbReference>
<dbReference type="InterPro" id="IPR029787">
    <property type="entry name" value="Nucleotide_cyclase"/>
</dbReference>
<keyword evidence="4" id="KW-1185">Reference proteome</keyword>
<comment type="caution">
    <text evidence="3">The sequence shown here is derived from an EMBL/GenBank/DDBJ whole genome shotgun (WGS) entry which is preliminary data.</text>
</comment>
<dbReference type="CDD" id="cd06170">
    <property type="entry name" value="LuxR_C_like"/>
    <property type="match status" value="1"/>
</dbReference>
<dbReference type="Gene3D" id="1.25.40.10">
    <property type="entry name" value="Tetratricopeptide repeat domain"/>
    <property type="match status" value="2"/>
</dbReference>
<dbReference type="PRINTS" id="PR00364">
    <property type="entry name" value="DISEASERSIST"/>
</dbReference>
<dbReference type="PROSITE" id="PS50043">
    <property type="entry name" value="HTH_LUXR_2"/>
    <property type="match status" value="1"/>
</dbReference>
<name>A0ABQ3UV00_9CHLR</name>
<dbReference type="InterPro" id="IPR049945">
    <property type="entry name" value="AAA_22"/>
</dbReference>
<dbReference type="Pfam" id="PF13401">
    <property type="entry name" value="AAA_22"/>
    <property type="match status" value="1"/>
</dbReference>
<dbReference type="PANTHER" id="PTHR47691">
    <property type="entry name" value="REGULATOR-RELATED"/>
    <property type="match status" value="1"/>
</dbReference>
<dbReference type="InterPro" id="IPR011990">
    <property type="entry name" value="TPR-like_helical_dom_sf"/>
</dbReference>
<dbReference type="PROSITE" id="PS50125">
    <property type="entry name" value="GUANYLATE_CYCLASE_2"/>
    <property type="match status" value="1"/>
</dbReference>
<proteinExistence type="predicted"/>
<dbReference type="InterPro" id="IPR058852">
    <property type="entry name" value="HTH_77"/>
</dbReference>
<dbReference type="Gene3D" id="3.40.50.300">
    <property type="entry name" value="P-loop containing nucleotide triphosphate hydrolases"/>
    <property type="match status" value="1"/>
</dbReference>
<dbReference type="InterPro" id="IPR000792">
    <property type="entry name" value="Tscrpt_reg_LuxR_C"/>
</dbReference>
<dbReference type="InterPro" id="IPR027417">
    <property type="entry name" value="P-loop_NTPase"/>
</dbReference>
<feature type="domain" description="HTH luxR-type" evidence="1">
    <location>
        <begin position="974"/>
        <end position="1039"/>
    </location>
</feature>
<accession>A0ABQ3UV00</accession>
<evidence type="ECO:0000259" key="2">
    <source>
        <dbReference type="PROSITE" id="PS50125"/>
    </source>
</evidence>
<evidence type="ECO:0000259" key="1">
    <source>
        <dbReference type="PROSITE" id="PS50043"/>
    </source>
</evidence>
<dbReference type="CDD" id="cd07302">
    <property type="entry name" value="CHD"/>
    <property type="match status" value="1"/>
</dbReference>
<dbReference type="EMBL" id="BNJG01000002">
    <property type="protein sequence ID" value="GHO56240.1"/>
    <property type="molecule type" value="Genomic_DNA"/>
</dbReference>
<dbReference type="SMART" id="SM00421">
    <property type="entry name" value="HTH_LUXR"/>
    <property type="match status" value="1"/>
</dbReference>
<gene>
    <name evidence="3" type="ORF">KSB_47150</name>
</gene>
<dbReference type="Pfam" id="PF00196">
    <property type="entry name" value="GerE"/>
    <property type="match status" value="1"/>
</dbReference>
<protein>
    <submittedName>
        <fullName evidence="3">Transcriptional regulator</fullName>
    </submittedName>
</protein>
<dbReference type="InterPro" id="IPR001054">
    <property type="entry name" value="A/G_cyclase"/>
</dbReference>
<dbReference type="Gene3D" id="3.30.70.1230">
    <property type="entry name" value="Nucleotide cyclase"/>
    <property type="match status" value="1"/>
</dbReference>
<evidence type="ECO:0000313" key="3">
    <source>
        <dbReference type="EMBL" id="GHO56240.1"/>
    </source>
</evidence>
<dbReference type="InterPro" id="IPR036388">
    <property type="entry name" value="WH-like_DNA-bd_sf"/>
</dbReference>
<evidence type="ECO:0000313" key="4">
    <source>
        <dbReference type="Proteomes" id="UP000654345"/>
    </source>
</evidence>
<dbReference type="Pfam" id="PF25872">
    <property type="entry name" value="HTH_77"/>
    <property type="match status" value="1"/>
</dbReference>
<reference evidence="3 4" key="1">
    <citation type="journal article" date="2021" name="Int. J. Syst. Evol. Microbiol.">
        <title>Reticulibacter mediterranei gen. nov., sp. nov., within the new family Reticulibacteraceae fam. nov., and Ktedonospora formicarum gen. nov., sp. nov., Ktedonobacter robiniae sp. nov., Dictyobacter formicarum sp. nov. and Dictyobacter arantiisoli sp. nov., belonging to the class Ktedonobacteria.</title>
        <authorList>
            <person name="Yabe S."/>
            <person name="Zheng Y."/>
            <person name="Wang C.M."/>
            <person name="Sakai Y."/>
            <person name="Abe K."/>
            <person name="Yokota A."/>
            <person name="Donadio S."/>
            <person name="Cavaletti L."/>
            <person name="Monciardini P."/>
        </authorList>
    </citation>
    <scope>NUCLEOTIDE SEQUENCE [LARGE SCALE GENOMIC DNA]</scope>
    <source>
        <strain evidence="3 4">SOSP1-30</strain>
    </source>
</reference>
<feature type="domain" description="Guanylate cyclase" evidence="2">
    <location>
        <begin position="10"/>
        <end position="122"/>
    </location>
</feature>
<dbReference type="Gene3D" id="1.10.10.10">
    <property type="entry name" value="Winged helix-like DNA-binding domain superfamily/Winged helix DNA-binding domain"/>
    <property type="match status" value="1"/>
</dbReference>
<dbReference type="Pfam" id="PF00211">
    <property type="entry name" value="Guanylate_cyc"/>
    <property type="match status" value="1"/>
</dbReference>
<dbReference type="PANTHER" id="PTHR47691:SF3">
    <property type="entry name" value="HTH-TYPE TRANSCRIPTIONAL REGULATOR RV0890C-RELATED"/>
    <property type="match status" value="1"/>
</dbReference>